<dbReference type="EMBL" id="SZYD01000016">
    <property type="protein sequence ID" value="KAD3337156.1"/>
    <property type="molecule type" value="Genomic_DNA"/>
</dbReference>
<comment type="caution">
    <text evidence="1">The sequence shown here is derived from an EMBL/GenBank/DDBJ whole genome shotgun (WGS) entry which is preliminary data.</text>
</comment>
<dbReference type="Proteomes" id="UP000326396">
    <property type="component" value="Linkage Group LG6"/>
</dbReference>
<keyword evidence="2" id="KW-1185">Reference proteome</keyword>
<sequence>MDGLVSFGVENLAKACKSGNSLEKEHRRVTRGPPTHLSRYVRTWSTSRVNIPARIARVPSHGVTIRDALLDEFKAFQALEIRFLAPFLLFYSIGPPFSYTVATQDERRSGAELWIVELHGKIGTRQSSLQPAKSFSVINISIFSIRSRKRAPGSTKTDLRTKKAKFWIFELFAYREDILKPCRPSWYATQWKTQKIEFDQLKTAAKVFLGHDRIGETAGTTRKAILRFGRLRIED</sequence>
<accession>A0A5N6M9Q8</accession>
<proteinExistence type="predicted"/>
<organism evidence="1 2">
    <name type="scientific">Mikania micrantha</name>
    <name type="common">bitter vine</name>
    <dbReference type="NCBI Taxonomy" id="192012"/>
    <lineage>
        <taxon>Eukaryota</taxon>
        <taxon>Viridiplantae</taxon>
        <taxon>Streptophyta</taxon>
        <taxon>Embryophyta</taxon>
        <taxon>Tracheophyta</taxon>
        <taxon>Spermatophyta</taxon>
        <taxon>Magnoliopsida</taxon>
        <taxon>eudicotyledons</taxon>
        <taxon>Gunneridae</taxon>
        <taxon>Pentapetalae</taxon>
        <taxon>asterids</taxon>
        <taxon>campanulids</taxon>
        <taxon>Asterales</taxon>
        <taxon>Asteraceae</taxon>
        <taxon>Asteroideae</taxon>
        <taxon>Heliantheae alliance</taxon>
        <taxon>Eupatorieae</taxon>
        <taxon>Mikania</taxon>
    </lineage>
</organism>
<protein>
    <submittedName>
        <fullName evidence="1">Uncharacterized protein</fullName>
    </submittedName>
</protein>
<reference evidence="1 2" key="1">
    <citation type="submission" date="2019-05" db="EMBL/GenBank/DDBJ databases">
        <title>Mikania micrantha, genome provides insights into the molecular mechanism of rapid growth.</title>
        <authorList>
            <person name="Liu B."/>
        </authorList>
    </citation>
    <scope>NUCLEOTIDE SEQUENCE [LARGE SCALE GENOMIC DNA]</scope>
    <source>
        <strain evidence="1">NLD-2019</strain>
        <tissue evidence="1">Leaf</tissue>
    </source>
</reference>
<gene>
    <name evidence="1" type="ORF">E3N88_32676</name>
</gene>
<evidence type="ECO:0000313" key="2">
    <source>
        <dbReference type="Proteomes" id="UP000326396"/>
    </source>
</evidence>
<name>A0A5N6M9Q8_9ASTR</name>
<dbReference type="AlphaFoldDB" id="A0A5N6M9Q8"/>
<evidence type="ECO:0000313" key="1">
    <source>
        <dbReference type="EMBL" id="KAD3337156.1"/>
    </source>
</evidence>